<evidence type="ECO:0000256" key="1">
    <source>
        <dbReference type="ARBA" id="ARBA00004443"/>
    </source>
</evidence>
<dbReference type="PANTHER" id="PTHR13094:SF1">
    <property type="entry name" value="NADH DEHYDROGENASE [UBIQUINONE] 1 BETA SUBCOMPLEX SUBUNIT 10"/>
    <property type="match status" value="1"/>
</dbReference>
<organism evidence="8 9">
    <name type="scientific">Sistotremastrum suecicum HHB10207 ss-3</name>
    <dbReference type="NCBI Taxonomy" id="1314776"/>
    <lineage>
        <taxon>Eukaryota</taxon>
        <taxon>Fungi</taxon>
        <taxon>Dikarya</taxon>
        <taxon>Basidiomycota</taxon>
        <taxon>Agaricomycotina</taxon>
        <taxon>Agaricomycetes</taxon>
        <taxon>Sistotremastrales</taxon>
        <taxon>Sistotremastraceae</taxon>
        <taxon>Sistotremastrum</taxon>
    </lineage>
</organism>
<evidence type="ECO:0000256" key="7">
    <source>
        <dbReference type="ARBA" id="ARBA00023136"/>
    </source>
</evidence>
<evidence type="ECO:0000256" key="4">
    <source>
        <dbReference type="ARBA" id="ARBA00022792"/>
    </source>
</evidence>
<evidence type="ECO:0000256" key="5">
    <source>
        <dbReference type="ARBA" id="ARBA00022982"/>
    </source>
</evidence>
<keyword evidence="7" id="KW-0472">Membrane</keyword>
<proteinExistence type="predicted"/>
<name>A0A166GZ29_9AGAM</name>
<evidence type="ECO:0000313" key="8">
    <source>
        <dbReference type="EMBL" id="KZT42164.1"/>
    </source>
</evidence>
<reference evidence="8 9" key="1">
    <citation type="journal article" date="2016" name="Mol. Biol. Evol.">
        <title>Comparative Genomics of Early-Diverging Mushroom-Forming Fungi Provides Insights into the Origins of Lignocellulose Decay Capabilities.</title>
        <authorList>
            <person name="Nagy L.G."/>
            <person name="Riley R."/>
            <person name="Tritt A."/>
            <person name="Adam C."/>
            <person name="Daum C."/>
            <person name="Floudas D."/>
            <person name="Sun H."/>
            <person name="Yadav J.S."/>
            <person name="Pangilinan J."/>
            <person name="Larsson K.H."/>
            <person name="Matsuura K."/>
            <person name="Barry K."/>
            <person name="Labutti K."/>
            <person name="Kuo R."/>
            <person name="Ohm R.A."/>
            <person name="Bhattacharya S.S."/>
            <person name="Shirouzu T."/>
            <person name="Yoshinaga Y."/>
            <person name="Martin F.M."/>
            <person name="Grigoriev I.V."/>
            <person name="Hibbett D.S."/>
        </authorList>
    </citation>
    <scope>NUCLEOTIDE SEQUENCE [LARGE SCALE GENOMIC DNA]</scope>
    <source>
        <strain evidence="8 9">HHB10207 ss-3</strain>
    </source>
</reference>
<dbReference type="PANTHER" id="PTHR13094">
    <property type="entry name" value="NADH-UBIQUINONE OXIDOREDUCTASE PDSW SUBUNIT"/>
    <property type="match status" value="1"/>
</dbReference>
<dbReference type="STRING" id="1314776.A0A166GZ29"/>
<dbReference type="Proteomes" id="UP000076798">
    <property type="component" value="Unassembled WGS sequence"/>
</dbReference>
<keyword evidence="2" id="KW-0813">Transport</keyword>
<accession>A0A166GZ29</accession>
<keyword evidence="5" id="KW-0249">Electron transport</keyword>
<keyword evidence="4" id="KW-0999">Mitochondrion inner membrane</keyword>
<keyword evidence="6" id="KW-0496">Mitochondrion</keyword>
<keyword evidence="9" id="KW-1185">Reference proteome</keyword>
<evidence type="ECO:0000256" key="2">
    <source>
        <dbReference type="ARBA" id="ARBA00022448"/>
    </source>
</evidence>
<dbReference type="AlphaFoldDB" id="A0A166GZ29"/>
<sequence>MNAADREAKYAELKDVLAARDHTIREQWVKAMELRLVREELEKCQQSEGVNGYENCKDFAQRYLSMLKDHRVVGYKVVDT</sequence>
<comment type="subcellular location">
    <subcellularLocation>
        <location evidence="1">Mitochondrion inner membrane</location>
        <topology evidence="1">Peripheral membrane protein</topology>
        <orientation evidence="1">Matrix side</orientation>
    </subcellularLocation>
</comment>
<evidence type="ECO:0000313" key="9">
    <source>
        <dbReference type="Proteomes" id="UP000076798"/>
    </source>
</evidence>
<dbReference type="InterPro" id="IPR039993">
    <property type="entry name" value="NDUFB10"/>
</dbReference>
<evidence type="ECO:0000256" key="6">
    <source>
        <dbReference type="ARBA" id="ARBA00023128"/>
    </source>
</evidence>
<evidence type="ECO:0008006" key="10">
    <source>
        <dbReference type="Google" id="ProtNLM"/>
    </source>
</evidence>
<gene>
    <name evidence="8" type="ORF">SISSUDRAFT_109950</name>
</gene>
<dbReference type="EMBL" id="KV428015">
    <property type="protein sequence ID" value="KZT42164.1"/>
    <property type="molecule type" value="Genomic_DNA"/>
</dbReference>
<dbReference type="GO" id="GO:0005743">
    <property type="term" value="C:mitochondrial inner membrane"/>
    <property type="evidence" value="ECO:0007669"/>
    <property type="project" value="UniProtKB-SubCell"/>
</dbReference>
<protein>
    <recommendedName>
        <fullName evidence="10">NADH-ubiquinone oxidoreductase 12 kDa subunit</fullName>
    </recommendedName>
</protein>
<dbReference type="OrthoDB" id="10252718at2759"/>
<evidence type="ECO:0000256" key="3">
    <source>
        <dbReference type="ARBA" id="ARBA00022660"/>
    </source>
</evidence>
<keyword evidence="3" id="KW-0679">Respiratory chain</keyword>